<dbReference type="VEuPathDB" id="AmoebaDB:NAEGRDRAFT_47518"/>
<evidence type="ECO:0000259" key="1">
    <source>
        <dbReference type="Pfam" id="PF13475"/>
    </source>
</evidence>
<dbReference type="InParanoid" id="D2V8H2"/>
<keyword evidence="3" id="KW-1185">Reference proteome</keyword>
<dbReference type="Pfam" id="PF13475">
    <property type="entry name" value="DUF4116"/>
    <property type="match status" value="4"/>
</dbReference>
<feature type="domain" description="DUF4116" evidence="1">
    <location>
        <begin position="261"/>
        <end position="309"/>
    </location>
</feature>
<name>D2V8H2_NAEGR</name>
<dbReference type="EMBL" id="GG738857">
    <property type="protein sequence ID" value="EFC46683.1"/>
    <property type="molecule type" value="Genomic_DNA"/>
</dbReference>
<proteinExistence type="predicted"/>
<dbReference type="InterPro" id="IPR025197">
    <property type="entry name" value="DUF4116"/>
</dbReference>
<organism evidence="3">
    <name type="scientific">Naegleria gruberi</name>
    <name type="common">Amoeba</name>
    <dbReference type="NCBI Taxonomy" id="5762"/>
    <lineage>
        <taxon>Eukaryota</taxon>
        <taxon>Discoba</taxon>
        <taxon>Heterolobosea</taxon>
        <taxon>Tetramitia</taxon>
        <taxon>Eutetramitia</taxon>
        <taxon>Vahlkampfiidae</taxon>
        <taxon>Naegleria</taxon>
    </lineage>
</organism>
<dbReference type="Proteomes" id="UP000006671">
    <property type="component" value="Unassembled WGS sequence"/>
</dbReference>
<gene>
    <name evidence="2" type="ORF">NAEGRDRAFT_47518</name>
</gene>
<feature type="domain" description="DUF4116" evidence="1">
    <location>
        <begin position="578"/>
        <end position="613"/>
    </location>
</feature>
<evidence type="ECO:0000313" key="3">
    <source>
        <dbReference type="Proteomes" id="UP000006671"/>
    </source>
</evidence>
<feature type="domain" description="DUF4116" evidence="1">
    <location>
        <begin position="656"/>
        <end position="699"/>
    </location>
</feature>
<dbReference type="KEGG" id="ngr:NAEGRDRAFT_47518"/>
<dbReference type="AlphaFoldDB" id="D2V8H2"/>
<sequence length="774" mass="90487">MGKFHDTLNYSFRSHKNRAYQLECELLEILLHGNYHNHVMKNSFEIADPYRSVIIQLISKCNIGSGCVKFLSDRWKRDRELMKIALSVNGYQFDEMLPEFQKDRELILMAIRNEKQSLVDKHSPEKIITQILSDFSEDIELMMECCKKKRLCFYYLSEKLRDNEEFAAFCFSEWCGTSEMDSLSERLKNNREFISKIIEINPEIVTRCGKEIVDDELMLKALKYGLSLDHLYNSPLLTRELALEYSKTNHWSYIPKRFAKDKEICLNIVEKYGSRLTNLDSEMQYDMDVVKVAVKNYPHVFKDLPEEVKLQFAKSCRETIIDIVHNDSNYHLYNYFKNYMGEDIDFYVFAYTKDCNCNPPASLLENREFTLKCLLQNHLRIKVPAQYKTDTEIINAYWNCKKNPTRRIEWDWEIILQNSEITMEALESWSNEEKFDLEVTQFENASLDILSNRKIILLAAKNELLSNISILPDQFKVDKEIVMPMLKKNPKQLENTPLNRNKEFLLEFLKENPSVDLNLVAHFITPFGDEFLRSAIELNGLLLEHANAEMKSDRELVLKAVSNKCHALAFASDLLKQDFEIVMQSVKQDGSTLLYANDSLKSNRELVLEALKSGYFDENKDIDWNDPEILLNFAMSRAPVYSIPSLSEEISSDCNLFEKLLSYNGEMLQFASEAIRNDENLVLLAVKSSWSVLEYASQERQNDLLTILRARQLAVRKFSSLDMAADDWAPYRPPSSVTTDNVWYERVSADFEKRVWTQYLLDCKQQTRNPYAMN</sequence>
<protein>
    <submittedName>
        <fullName evidence="2">Predicted protein</fullName>
    </submittedName>
</protein>
<reference evidence="2 3" key="1">
    <citation type="journal article" date="2010" name="Cell">
        <title>The genome of Naegleria gruberi illuminates early eukaryotic versatility.</title>
        <authorList>
            <person name="Fritz-Laylin L.K."/>
            <person name="Prochnik S.E."/>
            <person name="Ginger M.L."/>
            <person name="Dacks J.B."/>
            <person name="Carpenter M.L."/>
            <person name="Field M.C."/>
            <person name="Kuo A."/>
            <person name="Paredez A."/>
            <person name="Chapman J."/>
            <person name="Pham J."/>
            <person name="Shu S."/>
            <person name="Neupane R."/>
            <person name="Cipriano M."/>
            <person name="Mancuso J."/>
            <person name="Tu H."/>
            <person name="Salamov A."/>
            <person name="Lindquist E."/>
            <person name="Shapiro H."/>
            <person name="Lucas S."/>
            <person name="Grigoriev I.V."/>
            <person name="Cande W.Z."/>
            <person name="Fulton C."/>
            <person name="Rokhsar D.S."/>
            <person name="Dawson S.C."/>
        </authorList>
    </citation>
    <scope>NUCLEOTIDE SEQUENCE [LARGE SCALE GENOMIC DNA]</scope>
    <source>
        <strain evidence="2 3">NEG-M</strain>
    </source>
</reference>
<feature type="domain" description="DUF4116" evidence="1">
    <location>
        <begin position="530"/>
        <end position="576"/>
    </location>
</feature>
<dbReference type="RefSeq" id="XP_002679427.1">
    <property type="nucleotide sequence ID" value="XM_002679381.1"/>
</dbReference>
<accession>D2V8H2</accession>
<evidence type="ECO:0000313" key="2">
    <source>
        <dbReference type="EMBL" id="EFC46683.1"/>
    </source>
</evidence>
<dbReference type="GeneID" id="8860234"/>